<dbReference type="Proteomes" id="UP000596661">
    <property type="component" value="Chromosome 3"/>
</dbReference>
<evidence type="ECO:0000313" key="1">
    <source>
        <dbReference type="EnsemblPlants" id="cds.evm.model.03.1385"/>
    </source>
</evidence>
<dbReference type="AlphaFoldDB" id="A0A803P530"/>
<sequence>MPNWRVFLCLYKVIQPDVYMWPCVADRTQEVPRRIDLKRLLDYSLEITPKGTSGSRPIISHRWEKPPDGCIKVNCDAGFDISKAKASLEYKPLNQGSNRKPRNYRPPQDYVHSFGSVGVERQSFDFAFGSVGVERQSFDFAFGYVDAEMRSFEYGVGIRRCMGSSDGGGASTLYGIGIGQLFDNNFERAILLCYLVLSQLRLVLMATIEKFIKDIHPSETKWRVKVIVLEKGMPKTARNATKRNQNLLLSDSQEDISMLTLVEYNFTPFVSFSDHMDQSTSVDLMAVAIIVNPKKQIYTSNCLQDLQELIVVNEE</sequence>
<dbReference type="EnsemblPlants" id="evm.model.03.1385">
    <property type="protein sequence ID" value="cds.evm.model.03.1385"/>
    <property type="gene ID" value="evm.TU.03.1385"/>
</dbReference>
<name>A0A803P530_CANSA</name>
<accession>A0A803P530</accession>
<organism evidence="1 2">
    <name type="scientific">Cannabis sativa</name>
    <name type="common">Hemp</name>
    <name type="synonym">Marijuana</name>
    <dbReference type="NCBI Taxonomy" id="3483"/>
    <lineage>
        <taxon>Eukaryota</taxon>
        <taxon>Viridiplantae</taxon>
        <taxon>Streptophyta</taxon>
        <taxon>Embryophyta</taxon>
        <taxon>Tracheophyta</taxon>
        <taxon>Spermatophyta</taxon>
        <taxon>Magnoliopsida</taxon>
        <taxon>eudicotyledons</taxon>
        <taxon>Gunneridae</taxon>
        <taxon>Pentapetalae</taxon>
        <taxon>rosids</taxon>
        <taxon>fabids</taxon>
        <taxon>Rosales</taxon>
        <taxon>Cannabaceae</taxon>
        <taxon>Cannabis</taxon>
    </lineage>
</organism>
<keyword evidence="2" id="KW-1185">Reference proteome</keyword>
<protein>
    <submittedName>
        <fullName evidence="1">Uncharacterized protein</fullName>
    </submittedName>
</protein>
<dbReference type="EMBL" id="UZAU01000300">
    <property type="status" value="NOT_ANNOTATED_CDS"/>
    <property type="molecule type" value="Genomic_DNA"/>
</dbReference>
<dbReference type="Gramene" id="evm.model.03.1385">
    <property type="protein sequence ID" value="cds.evm.model.03.1385"/>
    <property type="gene ID" value="evm.TU.03.1385"/>
</dbReference>
<reference evidence="1" key="1">
    <citation type="submission" date="2018-11" db="EMBL/GenBank/DDBJ databases">
        <authorList>
            <person name="Grassa J C."/>
        </authorList>
    </citation>
    <scope>NUCLEOTIDE SEQUENCE [LARGE SCALE GENOMIC DNA]</scope>
</reference>
<reference evidence="1" key="2">
    <citation type="submission" date="2021-03" db="UniProtKB">
        <authorList>
            <consortium name="EnsemblPlants"/>
        </authorList>
    </citation>
    <scope>IDENTIFICATION</scope>
</reference>
<proteinExistence type="predicted"/>
<evidence type="ECO:0000313" key="2">
    <source>
        <dbReference type="Proteomes" id="UP000596661"/>
    </source>
</evidence>